<comment type="similarity">
    <text evidence="1">Belongs to the proteasome subunit S5B/HSM3 family.</text>
</comment>
<dbReference type="SUPFAM" id="SSF48371">
    <property type="entry name" value="ARM repeat"/>
    <property type="match status" value="1"/>
</dbReference>
<reference evidence="3" key="1">
    <citation type="journal article" date="2011" name="Genome Res.">
        <title>Deep small RNA sequencing from the nematode Ascaris reveals conservation, functional diversification, and novel developmental profiles.</title>
        <authorList>
            <person name="Wang J."/>
            <person name="Czech B."/>
            <person name="Crunk A."/>
            <person name="Wallace A."/>
            <person name="Mitreva M."/>
            <person name="Hannon G.J."/>
            <person name="Davis R.E."/>
        </authorList>
    </citation>
    <scope>NUCLEOTIDE SEQUENCE</scope>
</reference>
<dbReference type="AlphaFoldDB" id="F1L4S9"/>
<dbReference type="InterPro" id="IPR019538">
    <property type="entry name" value="PSMD5"/>
</dbReference>
<proteinExistence type="evidence at transcript level"/>
<organism evidence="3">
    <name type="scientific">Ascaris suum</name>
    <name type="common">Pig roundworm</name>
    <name type="synonym">Ascaris lumbricoides</name>
    <dbReference type="NCBI Taxonomy" id="6253"/>
    <lineage>
        <taxon>Eukaryota</taxon>
        <taxon>Metazoa</taxon>
        <taxon>Ecdysozoa</taxon>
        <taxon>Nematoda</taxon>
        <taxon>Chromadorea</taxon>
        <taxon>Rhabditida</taxon>
        <taxon>Spirurina</taxon>
        <taxon>Ascaridomorpha</taxon>
        <taxon>Ascaridoidea</taxon>
        <taxon>Ascarididae</taxon>
        <taxon>Ascaris</taxon>
    </lineage>
</organism>
<dbReference type="GO" id="GO:0005829">
    <property type="term" value="C:cytosol"/>
    <property type="evidence" value="ECO:0007669"/>
    <property type="project" value="TreeGrafter"/>
</dbReference>
<evidence type="ECO:0000256" key="1">
    <source>
        <dbReference type="ARBA" id="ARBA00006823"/>
    </source>
</evidence>
<dbReference type="GO" id="GO:0043248">
    <property type="term" value="P:proteasome assembly"/>
    <property type="evidence" value="ECO:0007669"/>
    <property type="project" value="InterPro"/>
</dbReference>
<protein>
    <recommendedName>
        <fullName evidence="2">26S proteasome non-ATPase regulatory subunit 5</fullName>
    </recommendedName>
</protein>
<dbReference type="EMBL" id="JI171348">
    <property type="protein sequence ID" value="ADY45133.1"/>
    <property type="molecule type" value="mRNA"/>
</dbReference>
<dbReference type="GO" id="GO:0000502">
    <property type="term" value="C:proteasome complex"/>
    <property type="evidence" value="ECO:0007669"/>
    <property type="project" value="UniProtKB-KW"/>
</dbReference>
<accession>F1L4S9</accession>
<evidence type="ECO:0000256" key="2">
    <source>
        <dbReference type="ARBA" id="ARBA00014933"/>
    </source>
</evidence>
<evidence type="ECO:0000313" key="3">
    <source>
        <dbReference type="EMBL" id="ADY45133.1"/>
    </source>
</evidence>
<sequence length="488" mass="54627">MRDDTGAGDEPTSAIGVEQFQGFYAIKQRFLSDRSKESALAILSELTALDVGEIDSEVWMDVKDLIVCLMDTITLPVLVTNHQLLLLTALNRCSSRVVDLLANYTLRHIEKIYDELSSSSIAVTVAFARRIVDAQCAQSVANLLWRFAALNAVQEELKSQLATTNAEERFNIHQVTATVLKEGGDASKITDLVDALAKEIETRDILCQLSAVELLSDAASQHASAAEFLMTVGVVDRLYKLLQDITEQPDAGFLFPALIKFFGHLSVTEVQCLGRYPIFLHSLFDIVHHFDILDASQRLLAFDTLAVLASTDDAKIFLQGIAQEYNMDKAMNAFGAAICSGPLELRVRHIDALTLMMRPSNTIKKEVSEIVYSWFAELGEPFPSVLLSYASKPFPEIRIATLRLFDQLFNYDWAVRRFIVLAGFMECLLNRNTETNAEGKQLKFDVVCRLIECGASLIPPEDLLKLKLYRREGPFYVDRPPQIDMENE</sequence>
<dbReference type="InterPro" id="IPR016024">
    <property type="entry name" value="ARM-type_fold"/>
</dbReference>
<keyword evidence="3" id="KW-0647">Proteasome</keyword>
<dbReference type="Pfam" id="PF10508">
    <property type="entry name" value="Proteasom_PSMB"/>
    <property type="match status" value="1"/>
</dbReference>
<dbReference type="PANTHER" id="PTHR13554">
    <property type="entry name" value="26S PROTEASOME NON-ATPASE REGULATORY SUBUNIT 5-RELATED"/>
    <property type="match status" value="1"/>
</dbReference>
<name>F1L4S9_ASCSU</name>
<dbReference type="PANTHER" id="PTHR13554:SF10">
    <property type="entry name" value="26S PROTEASOME NON-ATPASE REGULATORY SUBUNIT 5"/>
    <property type="match status" value="1"/>
</dbReference>